<dbReference type="NCBIfam" id="TIGR01746">
    <property type="entry name" value="Thioester-redct"/>
    <property type="match status" value="1"/>
</dbReference>
<dbReference type="GO" id="GO:0005829">
    <property type="term" value="C:cytosol"/>
    <property type="evidence" value="ECO:0007669"/>
    <property type="project" value="TreeGrafter"/>
</dbReference>
<reference evidence="9 10" key="1">
    <citation type="submission" date="2016-12" db="EMBL/GenBank/DDBJ databases">
        <title>The new phylogeny of genus Mycobacterium.</title>
        <authorList>
            <person name="Tortoli E."/>
            <person name="Trovato A."/>
            <person name="Cirillo D.M."/>
        </authorList>
    </citation>
    <scope>NUCLEOTIDE SEQUENCE [LARGE SCALE GENOMIC DNA]</scope>
    <source>
        <strain evidence="9 10">DSM 45069</strain>
    </source>
</reference>
<evidence type="ECO:0000259" key="8">
    <source>
        <dbReference type="PROSITE" id="PS50075"/>
    </source>
</evidence>
<dbReference type="CDD" id="cd19540">
    <property type="entry name" value="LCL_NRPS-like"/>
    <property type="match status" value="1"/>
</dbReference>
<dbReference type="Pfam" id="PF07993">
    <property type="entry name" value="NAD_binding_4"/>
    <property type="match status" value="1"/>
</dbReference>
<comment type="caution">
    <text evidence="9">The sequence shown here is derived from an EMBL/GenBank/DDBJ whole genome shotgun (WGS) entry which is preliminary data.</text>
</comment>
<evidence type="ECO:0000256" key="7">
    <source>
        <dbReference type="ARBA" id="ARBA00023194"/>
    </source>
</evidence>
<dbReference type="NCBIfam" id="TIGR01720">
    <property type="entry name" value="NRPS-para261"/>
    <property type="match status" value="1"/>
</dbReference>
<dbReference type="InterPro" id="IPR020845">
    <property type="entry name" value="AMP-binding_CS"/>
</dbReference>
<sequence length="4016" mass="427722">MLNYGTQPDLLGPLTVAQRALWAAQELRPEVPINFAGFLAIDHDVDAEKLMAACESAATRFGSPCARVALVDGQPVFVLDHSLPRTLNTLDLRAEPDPVAAARAWMDEDYRRPVDLVRDRLTNFMLLRIADGLCYFYLRTHHVLLDGYGTNNFIRHVADVYSGADAATGEVDFSGFDVILDADLKYQQSSRSAADAEYWKSVVREPLEIVDLAGAQRSVPPRHQLVRELDCTRRLAETHHFDVARVVATMAVFIAKTTGHQTVSLSLPVSARTSAALKNCAGMVSNMVPLVVRVDDTDTIGALTGRVGTALVGALRHQQFRGFPDIVGDGARLDTNVEFGPVINVLGFAAPIYFGPSLATCHILTNFPIQDIAVNIYPQLDDGAPQVHFGWNPERYSDDEIARHITRLESLFDRLLVADPSTALREVSVLDRDERDLVTSTWSGAGASAPVGVAPELLAAAVAAGPGTVAVVDGARALTYRELDASSTRLARALIEAGVGPESAVGVAMDRCLELVVAWWAVLKAGGSYVPLDPAHPAERISTVLDTVGAVCVLTRGADTLTGAGGRPVLPVDGLDLSGRSAEPITDADRSAPLRAANTAHVIFTSGSTGAPKGVAVSHAGLLGVAAQHEAFGLSAGERLLMVASPAFDVSVGELLLAVGARATLVVAPPEASAGEPLTALLHEQRISAAVLTPTVLASLDRTRLTGVRTLIATGEACPAELATAWAPGRQMFNAYGPTEATIWATCSAPAAPGRSLGIGTPIPGVRAVVLDAQLNPAPVGVVGELYLSGPALAHGYLGRADLTAERFVANPFGAAGTRMYRSGDRVCWGPDGQLRYLGRADGQVKIRGHRIELGEVQAALAAVDGVTAAVVIAREARLVGYVTGGADPAQVRTRLGERLPAYLVPAAIVAIDALPLTRNGKLDVSRLPAPDYSAGTYRAPSDAVEETLAGIYAEVLGLPRVGIDDSFFDLGGDSIMSMQVVARARAAGVMCRPRDVFVEQTVARLARVVTVAVGDDHAADAGVGEVVATPIMRWLHSIDGPVDHFNQTMLVQAPAGVSEADVVAVLGALLDRHAMLRLRVEDDGAAGWSLSVPDAGSVDARGCVRSVEELSDAALIAARARLNPGAGMMLSALWIASTYQLVLIVHHLSVDGVSWRILLEDLNIAWAQHRDAQPVSLPPGGTSFARWSSLLDEHARRPDVVAQADAWRRVSAAPAALPAVGSVDTHENAGRLSARLDVETTRALLGDVPTAFHAGVQDILLIAFGLAIAHLSGNSRTPIGIDVEGHGRHDELSANVDLSRTVGWFTAKHPVALDVTGPQWAEVVAGDAALGAVIKRAKEQLRALPNGITYGLLRYLNPVADLGDRDPTVMFNYLGRLAGAAGSSDELWLPSLDSLSATAVATAVPTPLTHTVALDAGTIEGETGPQLHANWTWATTALDRARVNRLSELWFEALTGICAHVRRGGGGLTPSDVIPARLTPQQIDDLERHDRIADILPLTPLQQGLLFHVAATQTDGVDLYAIQLAIGVAGPIDPHQLHEAVHAVVNRHPNLAARFRPDIDPPVQIIPADPVVPWRYVDLGGVDLGGDQVDVDERVHRMCAAERAAVCDLTDPPVFRAALIRTAPDHYRLVLTNHHVVLDGSSLPILLREIFTAYNNERLPAPAPYRRFVTWLAGRDLDSARAAWREALTGFDTPTLVGATHRPRLGRQGVESRRLSEGTTRALQRLGRAHHTTTNTVLRAGWAQLLMSLTGQRDVVFGAAVSGRSADVPGVESMVGLLINTVPVRARVTAETTAADLLVQLHNAYRQTLDHEHLALTEIHRLTGHDQLFDTLFVYENYPVDAAASMQLGELAITEFTSHESTHYPLTLQVTPGVELALRIEYDSDVFDAESVVALADRLERILTAMTADPSRRLSSIDLLDQREHARLNEMGNRAVLSQPTVGVSIPELFAAQVIRTPEWTAISCAGRSMTYRELDRAADRLAHLLAGRGVGPGQCVALLLSRSAEAIVAILAVLKAGAAYLPIDPALPDARVGFLLRDAGPIAAITSAELAGRLDGCELQVIDVDAPVDAQPSTAPPAPAAEDVAHIIYTSGTSGVPKGVAVTHHNVTQLMGALDAGLTAPGPATVSTQWHSYAFDASVREIWGALLHGGRLVVIPEAVAGSPEELRALLIGERVSVLSQTPSALAALSLEGLDSAALIVGGEPCPAELVDRWAPGRVMRNAYGPTETTVDVTISAPLQAGAAAVPIGAPVAGAALFVLDRWLRPVPLGVVGELYVAGRGVGVGYLRRASLTASRFVACPFAGPGAPGARMYRTGDLVRWRADGQLHYVGRADEQVKIRGYRIELGEIRTALAGLAGVDSAAVVVREDIPGDKRLVGYVTGTADPAVARAELARQLPAYLVPAAVVAIAALPLTVNGKLDSRALPAPEYRDSKYRAPGNAIEEVLADVYADVLGLDRVGVDDSFFDLGGDSLTAMRLIAAVNKSLNTRLGVRALFDASTVAQLAPRVRTDGSGLEPLVVANRPAVIPLSFGQSRLWFLDQFHGPSPVYNMAVALRLSGRLDVDALGAALADVVGRHESLRTIYPHRDGVPYQEVVAAERADFGWEVVDAAAWSPARLDQAVGAVARHAFELGTHIPLFARLFRVAEDEHVLVATVHHIAADGWSVTPLVSDLGAAYAARCAGRAPGWAALPVQYADYTLWQRAQFGDLEDRGSPIAVQLAYWQETLAGMPERLQLPTDRPHPAIADYRGASVTVDWPAQLQHRVRAVARQHNATSFMLIQAALAVLLSKLTATNDVSVGFAVAGRSDTALDQLVGFFVNTLILRVDVDGDATVAELLTQVRTRSLEALEHQDVPFELLVERLNPIRSLSHHPLVQVSMTWQNLREHGNDPAAGLGLGDLRVTQLPLETRTARMDLTFSLGERFTEDGQPAGIGGAVEFRTDLFDAKSVEALVDRLQRVLLAMTSDPSGRLSSVDVLDAAERARLDGLGNRAVLSAPVDGVSVPELFAAQVARTPQAVAVSCAGASMTYQELDEASNRLAHLLVGHGACRGECVAVLFERSAQAVVAILGVLKSGAAYLPMDPAVPDARIEFMIGDARPVAAVTTTGLADRFAGSGVRVVDVNDPAVQAQPRSGLPAPLAGDIAHIIYTSGTTGVPKGVATTHQNVTQWLGSLHVRLPSGPGQVWSQWYSYAFDASVEEIWGALMHGSRLVIVPESVAALPEHLQDLLIDEQVTVLHQTPSAVSALSPRALGSSALVVAAEACSAELVDRWAPGRMMTNAYGPTETTMCVAVSRPLSAGAGTPPIGAPVPGAALFVLDAWLRPVPLGTAGELYVAGRGLGAGYLRRAGLTASRFVACPFGGTGQRMYRTGDLVRWGPDGQLRYLGRIDEQVKIRGYRIELGEIQAALGGLDAVDQAVVIVREDRPGDKRLVGYVTEAAPGALDVVTARARLRETLPPYMVPAALVVIDALPLTVNGKLDSRGLPAPTYRDAEYRAPGNDIEHLVADAYAEVLGLDLVGIDDSFFDLGGDSLSAMRLIATLNKTLHTHLTVRTLFNAPTVAGLSRKVNEHADDPRFVSVHGPEATEVHAADLKLDKFIDAATLAGVSSLPGPGGEVRTVLLTGATGFLGRYLVLQWLERLELADGKLVCLVRAASDDAARARLEKTFDGGDPQLLRYFQELSADHLEVIAGDKAEPNLALDEQTWQRLTESVDLIVDSAAVVNGALPYSELFGPNVVGTAELLRLALTTKLKRFTYVSTANVGDQIAPATFTEDADIRVISPSRRNDGSRVNGYGNSKWAAEVLLREANDACGLPVAVFRSGMIMAGTTYAGQLNLSDMVTRMVLSVVATGVAPRSFYRLDAQGDRQRAHYDGLPVDFVAEAIATLGTQVVEGFETYHVMNRHDDGIGLDEYVDWLIEAGYPIERIENFGEWLRRFEAALRALPDRLREHSILGVLLSTNSQHLQPAEPISTSVVSTDRFRAAVQDAKVGPDNDIPHISPAVIVQYVTGLELLGLL</sequence>
<keyword evidence="6" id="KW-0677">Repeat</keyword>
<dbReference type="InterPro" id="IPR020806">
    <property type="entry name" value="PKS_PP-bd"/>
</dbReference>
<evidence type="ECO:0000256" key="1">
    <source>
        <dbReference type="ARBA" id="ARBA00001957"/>
    </source>
</evidence>
<dbReference type="Pfam" id="PF13193">
    <property type="entry name" value="AMP-binding_C"/>
    <property type="match status" value="3"/>
</dbReference>
<evidence type="ECO:0000256" key="5">
    <source>
        <dbReference type="ARBA" id="ARBA00022598"/>
    </source>
</evidence>
<dbReference type="CDD" id="cd05235">
    <property type="entry name" value="SDR_e1"/>
    <property type="match status" value="1"/>
</dbReference>
<dbReference type="Pfam" id="PF00668">
    <property type="entry name" value="Condensation"/>
    <property type="match status" value="4"/>
</dbReference>
<dbReference type="Gene3D" id="3.30.300.30">
    <property type="match status" value="3"/>
</dbReference>
<dbReference type="FunFam" id="2.30.38.10:FF:000001">
    <property type="entry name" value="Non-ribosomal peptide synthetase PvdI"/>
    <property type="match status" value="1"/>
</dbReference>
<dbReference type="SUPFAM" id="SSF51735">
    <property type="entry name" value="NAD(P)-binding Rossmann-fold domains"/>
    <property type="match status" value="1"/>
</dbReference>
<feature type="domain" description="Carrier" evidence="8">
    <location>
        <begin position="940"/>
        <end position="1014"/>
    </location>
</feature>
<evidence type="ECO:0000256" key="6">
    <source>
        <dbReference type="ARBA" id="ARBA00022737"/>
    </source>
</evidence>
<dbReference type="GO" id="GO:0016874">
    <property type="term" value="F:ligase activity"/>
    <property type="evidence" value="ECO:0007669"/>
    <property type="project" value="UniProtKB-KW"/>
</dbReference>
<dbReference type="InterPro" id="IPR045851">
    <property type="entry name" value="AMP-bd_C_sf"/>
</dbReference>
<dbReference type="Pfam" id="PF00501">
    <property type="entry name" value="AMP-binding"/>
    <property type="match status" value="3"/>
</dbReference>
<dbReference type="PANTHER" id="PTHR45527">
    <property type="entry name" value="NONRIBOSOMAL PEPTIDE SYNTHETASE"/>
    <property type="match status" value="1"/>
</dbReference>
<dbReference type="Pfam" id="PF00550">
    <property type="entry name" value="PP-binding"/>
    <property type="match status" value="3"/>
</dbReference>
<dbReference type="InterPro" id="IPR036291">
    <property type="entry name" value="NAD(P)-bd_dom_sf"/>
</dbReference>
<feature type="domain" description="Carrier" evidence="8">
    <location>
        <begin position="3496"/>
        <end position="3571"/>
    </location>
</feature>
<dbReference type="InterPro" id="IPR042099">
    <property type="entry name" value="ANL_N_sf"/>
</dbReference>
<keyword evidence="7" id="KW-0045">Antibiotic biosynthesis</keyword>
<dbReference type="FunFam" id="3.40.50.12780:FF:000012">
    <property type="entry name" value="Non-ribosomal peptide synthetase"/>
    <property type="match status" value="2"/>
</dbReference>
<dbReference type="FunFam" id="1.10.1200.10:FF:000005">
    <property type="entry name" value="Nonribosomal peptide synthetase 1"/>
    <property type="match status" value="3"/>
</dbReference>
<dbReference type="EMBL" id="MVHG01000069">
    <property type="protein sequence ID" value="ORA09993.1"/>
    <property type="molecule type" value="Genomic_DNA"/>
</dbReference>
<dbReference type="UniPathway" id="UPA00011"/>
<dbReference type="SMART" id="SM00823">
    <property type="entry name" value="PKS_PP"/>
    <property type="match status" value="3"/>
</dbReference>
<dbReference type="Gene3D" id="1.10.1200.10">
    <property type="entry name" value="ACP-like"/>
    <property type="match status" value="3"/>
</dbReference>
<evidence type="ECO:0000256" key="2">
    <source>
        <dbReference type="ARBA" id="ARBA00006432"/>
    </source>
</evidence>
<dbReference type="GO" id="GO:0017000">
    <property type="term" value="P:antibiotic biosynthetic process"/>
    <property type="evidence" value="ECO:0007669"/>
    <property type="project" value="UniProtKB-KW"/>
</dbReference>
<accession>A0A1W9Z9Q7</accession>
<dbReference type="InterPro" id="IPR000873">
    <property type="entry name" value="AMP-dep_synth/lig_dom"/>
</dbReference>
<dbReference type="Gene3D" id="3.40.50.12780">
    <property type="entry name" value="N-terminal domain of ligase-like"/>
    <property type="match status" value="2"/>
</dbReference>
<dbReference type="InterPro" id="IPR013120">
    <property type="entry name" value="FAR_NAD-bd"/>
</dbReference>
<dbReference type="SUPFAM" id="SSF47336">
    <property type="entry name" value="ACP-like"/>
    <property type="match status" value="3"/>
</dbReference>
<name>A0A1W9Z9Q7_MYCAI</name>
<comment type="similarity">
    <text evidence="2">Belongs to the ATP-dependent AMP-binding enzyme family.</text>
</comment>
<dbReference type="GO" id="GO:0043041">
    <property type="term" value="P:amino acid activation for nonribosomal peptide biosynthetic process"/>
    <property type="evidence" value="ECO:0007669"/>
    <property type="project" value="TreeGrafter"/>
</dbReference>
<dbReference type="InterPro" id="IPR025110">
    <property type="entry name" value="AMP-bd_C"/>
</dbReference>
<dbReference type="InterPro" id="IPR036736">
    <property type="entry name" value="ACP-like_sf"/>
</dbReference>
<keyword evidence="10" id="KW-1185">Reference proteome</keyword>
<dbReference type="InterPro" id="IPR023213">
    <property type="entry name" value="CAT-like_dom_sf"/>
</dbReference>
<evidence type="ECO:0000256" key="4">
    <source>
        <dbReference type="ARBA" id="ARBA00022553"/>
    </source>
</evidence>
<dbReference type="SUPFAM" id="SSF52777">
    <property type="entry name" value="CoA-dependent acyltransferases"/>
    <property type="match status" value="8"/>
</dbReference>
<dbReference type="GO" id="GO:0008610">
    <property type="term" value="P:lipid biosynthetic process"/>
    <property type="evidence" value="ECO:0007669"/>
    <property type="project" value="UniProtKB-ARBA"/>
</dbReference>
<dbReference type="Gene3D" id="3.40.50.720">
    <property type="entry name" value="NAD(P)-binding Rossmann-like Domain"/>
    <property type="match status" value="1"/>
</dbReference>
<dbReference type="NCBIfam" id="NF003417">
    <property type="entry name" value="PRK04813.1"/>
    <property type="match status" value="3"/>
</dbReference>
<proteinExistence type="inferred from homology"/>
<evidence type="ECO:0000313" key="10">
    <source>
        <dbReference type="Proteomes" id="UP000192707"/>
    </source>
</evidence>
<dbReference type="PROSITE" id="PS50075">
    <property type="entry name" value="CARRIER"/>
    <property type="match status" value="3"/>
</dbReference>
<organism evidence="9 10">
    <name type="scientific">Mycobacterium arosiense ATCC BAA-1401 = DSM 45069</name>
    <dbReference type="NCBI Taxonomy" id="1265311"/>
    <lineage>
        <taxon>Bacteria</taxon>
        <taxon>Bacillati</taxon>
        <taxon>Actinomycetota</taxon>
        <taxon>Actinomycetes</taxon>
        <taxon>Mycobacteriales</taxon>
        <taxon>Mycobacteriaceae</taxon>
        <taxon>Mycobacterium</taxon>
        <taxon>Mycobacterium avium complex (MAC)</taxon>
    </lineage>
</organism>
<dbReference type="InterPro" id="IPR010071">
    <property type="entry name" value="AA_adenyl_dom"/>
</dbReference>
<gene>
    <name evidence="9" type="ORF">BST14_21085</name>
</gene>
<dbReference type="PROSITE" id="PS00012">
    <property type="entry name" value="PHOSPHOPANTETHEINE"/>
    <property type="match status" value="3"/>
</dbReference>
<dbReference type="InterPro" id="IPR010080">
    <property type="entry name" value="Thioester_reductase-like_dom"/>
</dbReference>
<dbReference type="GO" id="GO:0044550">
    <property type="term" value="P:secondary metabolite biosynthetic process"/>
    <property type="evidence" value="ECO:0007669"/>
    <property type="project" value="UniProtKB-ARBA"/>
</dbReference>
<dbReference type="FunFam" id="3.40.50.980:FF:000001">
    <property type="entry name" value="Non-ribosomal peptide synthetase"/>
    <property type="match status" value="3"/>
</dbReference>
<dbReference type="Gene3D" id="3.30.559.10">
    <property type="entry name" value="Chloramphenicol acetyltransferase-like domain"/>
    <property type="match status" value="4"/>
</dbReference>
<keyword evidence="4" id="KW-0597">Phosphoprotein</keyword>
<dbReference type="NCBIfam" id="TIGR01733">
    <property type="entry name" value="AA-adenyl-dom"/>
    <property type="match status" value="3"/>
</dbReference>
<dbReference type="Gene3D" id="2.30.38.10">
    <property type="entry name" value="Luciferase, Domain 3"/>
    <property type="match status" value="1"/>
</dbReference>
<dbReference type="SUPFAM" id="SSF56801">
    <property type="entry name" value="Acetyl-CoA synthetase-like"/>
    <property type="match status" value="3"/>
</dbReference>
<protein>
    <submittedName>
        <fullName evidence="9">Non-ribosomal peptide synthetase</fullName>
    </submittedName>
</protein>
<dbReference type="PROSITE" id="PS00455">
    <property type="entry name" value="AMP_BINDING"/>
    <property type="match status" value="3"/>
</dbReference>
<keyword evidence="5" id="KW-0436">Ligase</keyword>
<dbReference type="InterPro" id="IPR006162">
    <property type="entry name" value="Ppantetheine_attach_site"/>
</dbReference>
<dbReference type="Proteomes" id="UP000192707">
    <property type="component" value="Unassembled WGS sequence"/>
</dbReference>
<dbReference type="InterPro" id="IPR010060">
    <property type="entry name" value="NRPS_synth"/>
</dbReference>
<dbReference type="SMART" id="SM01294">
    <property type="entry name" value="PKS_PP_betabranch"/>
    <property type="match status" value="1"/>
</dbReference>
<dbReference type="Gene3D" id="3.30.559.30">
    <property type="entry name" value="Nonribosomal peptide synthetase, condensation domain"/>
    <property type="match status" value="4"/>
</dbReference>
<dbReference type="GO" id="GO:0031177">
    <property type="term" value="F:phosphopantetheine binding"/>
    <property type="evidence" value="ECO:0007669"/>
    <property type="project" value="InterPro"/>
</dbReference>
<dbReference type="CDD" id="cd19543">
    <property type="entry name" value="DCL_NRPS"/>
    <property type="match status" value="1"/>
</dbReference>
<dbReference type="PANTHER" id="PTHR45527:SF1">
    <property type="entry name" value="FATTY ACID SYNTHASE"/>
    <property type="match status" value="1"/>
</dbReference>
<evidence type="ECO:0000313" key="9">
    <source>
        <dbReference type="EMBL" id="ORA09993.1"/>
    </source>
</evidence>
<feature type="domain" description="Carrier" evidence="8">
    <location>
        <begin position="2438"/>
        <end position="2513"/>
    </location>
</feature>
<dbReference type="FunFam" id="3.30.300.30:FF:000010">
    <property type="entry name" value="Enterobactin synthetase component F"/>
    <property type="match status" value="2"/>
</dbReference>
<comment type="cofactor">
    <cofactor evidence="1">
        <name>pantetheine 4'-phosphate</name>
        <dbReference type="ChEBI" id="CHEBI:47942"/>
    </cofactor>
</comment>
<evidence type="ECO:0000256" key="3">
    <source>
        <dbReference type="ARBA" id="ARBA00022450"/>
    </source>
</evidence>
<dbReference type="InterPro" id="IPR009081">
    <property type="entry name" value="PP-bd_ACP"/>
</dbReference>
<keyword evidence="3" id="KW-0596">Phosphopantetheine</keyword>
<dbReference type="Gene3D" id="3.40.50.980">
    <property type="match status" value="2"/>
</dbReference>
<dbReference type="InterPro" id="IPR001242">
    <property type="entry name" value="Condensation_dom"/>
</dbReference>